<dbReference type="PRINTS" id="PR00819">
    <property type="entry name" value="CBXCFQXSUPER"/>
</dbReference>
<dbReference type="Proteomes" id="UP000312594">
    <property type="component" value="Unassembled WGS sequence"/>
</dbReference>
<dbReference type="AlphaFoldDB" id="A0A5C5C5J1"/>
<dbReference type="Gene3D" id="3.40.50.300">
    <property type="entry name" value="P-loop containing nucleotide triphosphate hydrolases"/>
    <property type="match status" value="2"/>
</dbReference>
<evidence type="ECO:0000256" key="3">
    <source>
        <dbReference type="ARBA" id="ARBA00022840"/>
    </source>
</evidence>
<dbReference type="InterPro" id="IPR041627">
    <property type="entry name" value="AAA_lid_6"/>
</dbReference>
<feature type="domain" description="AAA+ ATPase" evidence="4">
    <location>
        <begin position="710"/>
        <end position="848"/>
    </location>
</feature>
<evidence type="ECO:0000256" key="1">
    <source>
        <dbReference type="ARBA" id="ARBA00010378"/>
    </source>
</evidence>
<dbReference type="PANTHER" id="PTHR43392:SF2">
    <property type="entry name" value="AAA-TYPE ATPASE FAMILY PROTEIN _ ANKYRIN REPEAT FAMILY PROTEIN"/>
    <property type="match status" value="1"/>
</dbReference>
<dbReference type="InterPro" id="IPR000641">
    <property type="entry name" value="CbxX/CfxQ"/>
</dbReference>
<evidence type="ECO:0000313" key="6">
    <source>
        <dbReference type="Proteomes" id="UP000312594"/>
    </source>
</evidence>
<dbReference type="SMART" id="SM00382">
    <property type="entry name" value="AAA"/>
    <property type="match status" value="2"/>
</dbReference>
<sequence length="947" mass="105398">MKCYRAVCKATGVDNWTIDEKGYLRDEFDKKALLFPYRFRRGQRDEDDALRFCVSLLCSEWSVDEGDAKEYVLEACRLWDIPHPSMVEVEECTFSTCLIDDSYSYASAAWFNEGRLCRIANLSELRELMRYPLLMVERLLGSPLPKSEAFERLQRTRYARALEEELSRVYAEPARKGGTAALAPIHYLLEGASPSRYEPALDILLAALLQAGRLPSRHVFTLDLDKFDNVYQGSFTDRDWEDQMNEALAEALDGNVLVVKYGSHDEGSSFGKRSYRMLAKLIDVVKGQCDTMQLMFLVPPGKPDVKARIRKRLGAPMVEVAEDAVPSMRGSDVEARRLRLQKLATEEGVEADATLEAFLEERLRNRSFDDLDQAFAEWKQQALIRSLYPQYVGVAAESKRMLEAGGEASALQRLDELVGLDEVKRQVKDILLRRRMNREAEFAGLPVQPFSLHTAFVGSPGTGKTEVARLYGRILAEEGVLSEGRVITVSGAAGWNVKETFDAARGSVLFIDEAYGMLRPIGSPVPELIAFMENCRDDTVVVLAGYEEEMDALLDSNSGFRSRLGSIVRFPDYTPDELCQVFDLMCSRAELVVPEETRIAVRDVLARGGRRDDQGNARYARKLFEDAVGAQQARLARSRGEGAEFSRAELQTLLPQDVGCRAPSVRAKSAREELEDLVGLDTVKRLVSERLDFARVQKMRRDAGATSAGVSMHMAFMGNPGTGKTEVARLVGRILKEEGVLSVGDFYECGRQDLVGTAVGHTAPKVAKLFRRAKGSVLFVDEAYSLDDGMHGSYGEEAVATIVDQMEKLRDDVVVIFAGYTREMEQLFTVNQGLASRVGFQVEFPDYTPSELRRVLEAMADKEGLRLAPGAAQRAEGFARAAAKSPGFGNARFMRNLLEHAMIAQGARLVRLLGTRKPSEQELVTLEPEDFAWEGPAERPALGFAGA</sequence>
<gene>
    <name evidence="5" type="ORF">FIC87_03325</name>
</gene>
<evidence type="ECO:0000313" key="5">
    <source>
        <dbReference type="EMBL" id="TNU94057.1"/>
    </source>
</evidence>
<evidence type="ECO:0000259" key="4">
    <source>
        <dbReference type="SMART" id="SM00382"/>
    </source>
</evidence>
<proteinExistence type="inferred from homology"/>
<dbReference type="Pfam" id="PF00004">
    <property type="entry name" value="AAA"/>
    <property type="match status" value="2"/>
</dbReference>
<organism evidence="5 6">
    <name type="scientific">Eggerthella lenta</name>
    <name type="common">Eubacterium lentum</name>
    <dbReference type="NCBI Taxonomy" id="84112"/>
    <lineage>
        <taxon>Bacteria</taxon>
        <taxon>Bacillati</taxon>
        <taxon>Actinomycetota</taxon>
        <taxon>Coriobacteriia</taxon>
        <taxon>Eggerthellales</taxon>
        <taxon>Eggerthellaceae</taxon>
        <taxon>Eggerthella</taxon>
    </lineage>
</organism>
<dbReference type="CDD" id="cd00009">
    <property type="entry name" value="AAA"/>
    <property type="match status" value="2"/>
</dbReference>
<dbReference type="InterPro" id="IPR027417">
    <property type="entry name" value="P-loop_NTPase"/>
</dbReference>
<keyword evidence="2" id="KW-0547">Nucleotide-binding</keyword>
<keyword evidence="3" id="KW-0067">ATP-binding</keyword>
<name>A0A5C5C5J1_EGGLN</name>
<dbReference type="GO" id="GO:0005524">
    <property type="term" value="F:ATP binding"/>
    <property type="evidence" value="ECO:0007669"/>
    <property type="project" value="UniProtKB-KW"/>
</dbReference>
<dbReference type="Gene3D" id="1.10.8.60">
    <property type="match status" value="2"/>
</dbReference>
<protein>
    <submittedName>
        <fullName evidence="5">AAA family ATPase</fullName>
    </submittedName>
</protein>
<evidence type="ECO:0000256" key="2">
    <source>
        <dbReference type="ARBA" id="ARBA00022741"/>
    </source>
</evidence>
<dbReference type="FunFam" id="3.40.50.300:FF:000216">
    <property type="entry name" value="Type VII secretion ATPase EccA"/>
    <property type="match status" value="1"/>
</dbReference>
<feature type="domain" description="AAA+ ATPase" evidence="4">
    <location>
        <begin position="450"/>
        <end position="574"/>
    </location>
</feature>
<dbReference type="InterPro" id="IPR003959">
    <property type="entry name" value="ATPase_AAA_core"/>
</dbReference>
<dbReference type="EMBL" id="VEVP01000005">
    <property type="protein sequence ID" value="TNU94057.1"/>
    <property type="molecule type" value="Genomic_DNA"/>
</dbReference>
<dbReference type="InterPro" id="IPR050773">
    <property type="entry name" value="CbxX/CfxQ_RuBisCO_ESX"/>
</dbReference>
<dbReference type="Pfam" id="PF17866">
    <property type="entry name" value="AAA_lid_6"/>
    <property type="match status" value="2"/>
</dbReference>
<dbReference type="SUPFAM" id="SSF52540">
    <property type="entry name" value="P-loop containing nucleoside triphosphate hydrolases"/>
    <property type="match status" value="2"/>
</dbReference>
<dbReference type="InterPro" id="IPR003593">
    <property type="entry name" value="AAA+_ATPase"/>
</dbReference>
<accession>A0A5C5C5J1</accession>
<dbReference type="RefSeq" id="WP_139912179.1">
    <property type="nucleotide sequence ID" value="NZ_VEVP01000005.1"/>
</dbReference>
<reference evidence="5 6" key="1">
    <citation type="journal article" date="2005" name="Appl. Environ. Microbiol.">
        <title>Intestinal bacterial communities that produce active estrogen-like compounds enterodiol and enterolactone in humans.</title>
        <authorList>
            <person name="Clavel T."/>
            <person name="Henderson G."/>
            <person name="Alpert C.A."/>
            <person name="Philippe C."/>
            <person name="Rigottier-Gois L."/>
            <person name="Dore J."/>
            <person name="Blaut M."/>
        </authorList>
    </citation>
    <scope>NUCLEOTIDE SEQUENCE [LARGE SCALE GENOMIC DNA]</scope>
    <source>
        <strain evidence="5 6">SECO-MT75m2</strain>
    </source>
</reference>
<dbReference type="PANTHER" id="PTHR43392">
    <property type="entry name" value="AAA-TYPE ATPASE FAMILY PROTEIN / ANKYRIN REPEAT FAMILY PROTEIN"/>
    <property type="match status" value="1"/>
</dbReference>
<comment type="similarity">
    <text evidence="1">Belongs to the CbxX/CfxQ family.</text>
</comment>
<comment type="caution">
    <text evidence="5">The sequence shown here is derived from an EMBL/GenBank/DDBJ whole genome shotgun (WGS) entry which is preliminary data.</text>
</comment>
<dbReference type="GO" id="GO:0016887">
    <property type="term" value="F:ATP hydrolysis activity"/>
    <property type="evidence" value="ECO:0007669"/>
    <property type="project" value="InterPro"/>
</dbReference>